<dbReference type="AlphaFoldDB" id="A0A7H9DWB9"/>
<proteinExistence type="predicted"/>
<dbReference type="GeneID" id="78403001"/>
<evidence type="ECO:0000313" key="1">
    <source>
        <dbReference type="EMBL" id="QLL59503.1"/>
    </source>
</evidence>
<evidence type="ECO:0000313" key="2">
    <source>
        <dbReference type="Proteomes" id="UP000510643"/>
    </source>
</evidence>
<reference evidence="1 2" key="1">
    <citation type="submission" date="2019-06" db="EMBL/GenBank/DDBJ databases">
        <title>Emergence of pandrug resistant Empedobacter falsenii in China.</title>
        <authorList>
            <person name="Dong N."/>
            <person name="Chen S."/>
            <person name="Zhang R."/>
        </authorList>
    </citation>
    <scope>NUCLEOTIDE SEQUENCE [LARGE SCALE GENOMIC DNA]</scope>
    <source>
        <strain evidence="1 2">1681-1</strain>
    </source>
</reference>
<name>A0A7H9DWB9_9FLAO</name>
<dbReference type="EMBL" id="CP040908">
    <property type="protein sequence ID" value="QLL59503.1"/>
    <property type="molecule type" value="Genomic_DNA"/>
</dbReference>
<dbReference type="KEGG" id="efal:FH779_16055"/>
<dbReference type="Proteomes" id="UP000510643">
    <property type="component" value="Chromosome"/>
</dbReference>
<accession>A0A7H9DWB9</accession>
<dbReference type="PROSITE" id="PS51257">
    <property type="entry name" value="PROKAR_LIPOPROTEIN"/>
    <property type="match status" value="1"/>
</dbReference>
<organism evidence="1 2">
    <name type="scientific">Empedobacter falsenii</name>
    <dbReference type="NCBI Taxonomy" id="343874"/>
    <lineage>
        <taxon>Bacteria</taxon>
        <taxon>Pseudomonadati</taxon>
        <taxon>Bacteroidota</taxon>
        <taxon>Flavobacteriia</taxon>
        <taxon>Flavobacteriales</taxon>
        <taxon>Weeksellaceae</taxon>
        <taxon>Empedobacter</taxon>
    </lineage>
</organism>
<sequence length="108" mass="12645">MKITVLLFCFTLIFGCSSISDSHNLNDNVEDGTYCAKVRIKTREKTKIYQLTITAKNNHLQEVNWPNGGWLDRSHYKLPEFYENETTFIDDRGRKFDVKIIHKGKCRS</sequence>
<protein>
    <submittedName>
        <fullName evidence="1">Uncharacterized protein</fullName>
    </submittedName>
</protein>
<dbReference type="RefSeq" id="WP_180905421.1">
    <property type="nucleotide sequence ID" value="NZ_CP040908.1"/>
</dbReference>
<gene>
    <name evidence="1" type="ORF">FH779_16055</name>
</gene>
<keyword evidence="2" id="KW-1185">Reference proteome</keyword>